<dbReference type="InterPro" id="IPR050276">
    <property type="entry name" value="MshD_Acetyltransferase"/>
</dbReference>
<dbReference type="SUPFAM" id="SSF55729">
    <property type="entry name" value="Acyl-CoA N-acyltransferases (Nat)"/>
    <property type="match status" value="1"/>
</dbReference>
<evidence type="ECO:0000313" key="2">
    <source>
        <dbReference type="EMBL" id="SHJ37592.1"/>
    </source>
</evidence>
<evidence type="ECO:0000259" key="1">
    <source>
        <dbReference type="PROSITE" id="PS51186"/>
    </source>
</evidence>
<keyword evidence="3" id="KW-1185">Reference proteome</keyword>
<dbReference type="RefSeq" id="WP_073027881.1">
    <property type="nucleotide sequence ID" value="NZ_FQZS01000038.1"/>
</dbReference>
<proteinExistence type="predicted"/>
<gene>
    <name evidence="2" type="ORF">SAMN02745176_03386</name>
</gene>
<reference evidence="2 3" key="1">
    <citation type="submission" date="2016-11" db="EMBL/GenBank/DDBJ databases">
        <authorList>
            <person name="Jaros S."/>
            <person name="Januszkiewicz K."/>
            <person name="Wedrychowicz H."/>
        </authorList>
    </citation>
    <scope>NUCLEOTIDE SEQUENCE [LARGE SCALE GENOMIC DNA]</scope>
    <source>
        <strain evidence="2 3">DSM 19022</strain>
    </source>
</reference>
<sequence length="182" mass="20374">MIIRKETKSDYENVREVIQSAFSKRLKPGDKFNEWGVVHAVRNSDSYINELSLVAEINGRIVGHIMFTPLTINDGINTFDSLALGPVSVKKDFQNQGVGTRLVNEGILAAKKLGYQSIIVLGDYKYYSRFGFGPASKWHIGLDGDFNCKYLSALELVENGLKGISGNIRYCPEFYNEKGELI</sequence>
<dbReference type="GO" id="GO:0016747">
    <property type="term" value="F:acyltransferase activity, transferring groups other than amino-acyl groups"/>
    <property type="evidence" value="ECO:0007669"/>
    <property type="project" value="InterPro"/>
</dbReference>
<protein>
    <submittedName>
        <fullName evidence="2">Predicted N-acetyltransferase YhbS</fullName>
    </submittedName>
</protein>
<dbReference type="PROSITE" id="PS51186">
    <property type="entry name" value="GNAT"/>
    <property type="match status" value="1"/>
</dbReference>
<dbReference type="Gene3D" id="3.40.630.30">
    <property type="match status" value="1"/>
</dbReference>
<evidence type="ECO:0000313" key="3">
    <source>
        <dbReference type="Proteomes" id="UP000184442"/>
    </source>
</evidence>
<name>A0A1M6IT24_9FIRM</name>
<dbReference type="EMBL" id="FQZS01000038">
    <property type="protein sequence ID" value="SHJ37592.1"/>
    <property type="molecule type" value="Genomic_DNA"/>
</dbReference>
<keyword evidence="2" id="KW-0808">Transferase</keyword>
<dbReference type="Proteomes" id="UP000184442">
    <property type="component" value="Unassembled WGS sequence"/>
</dbReference>
<dbReference type="InterPro" id="IPR000182">
    <property type="entry name" value="GNAT_dom"/>
</dbReference>
<dbReference type="PANTHER" id="PTHR43617">
    <property type="entry name" value="L-AMINO ACID N-ACETYLTRANSFERASE"/>
    <property type="match status" value="1"/>
</dbReference>
<dbReference type="InterPro" id="IPR016181">
    <property type="entry name" value="Acyl_CoA_acyltransferase"/>
</dbReference>
<dbReference type="PANTHER" id="PTHR43617:SF2">
    <property type="entry name" value="UPF0039 PROTEIN SLL0451"/>
    <property type="match status" value="1"/>
</dbReference>
<dbReference type="STRING" id="1122184.SAMN02745176_03386"/>
<dbReference type="Pfam" id="PF00583">
    <property type="entry name" value="Acetyltransf_1"/>
    <property type="match status" value="1"/>
</dbReference>
<organism evidence="2 3">
    <name type="scientific">Lutispora thermophila DSM 19022</name>
    <dbReference type="NCBI Taxonomy" id="1122184"/>
    <lineage>
        <taxon>Bacteria</taxon>
        <taxon>Bacillati</taxon>
        <taxon>Bacillota</taxon>
        <taxon>Clostridia</taxon>
        <taxon>Lutisporales</taxon>
        <taxon>Lutisporaceae</taxon>
        <taxon>Lutispora</taxon>
    </lineage>
</organism>
<dbReference type="CDD" id="cd04301">
    <property type="entry name" value="NAT_SF"/>
    <property type="match status" value="1"/>
</dbReference>
<dbReference type="AlphaFoldDB" id="A0A1M6IT24"/>
<feature type="domain" description="N-acetyltransferase" evidence="1">
    <location>
        <begin position="1"/>
        <end position="157"/>
    </location>
</feature>
<dbReference type="OrthoDB" id="9797178at2"/>
<accession>A0A1M6IT24</accession>